<evidence type="ECO:0000256" key="7">
    <source>
        <dbReference type="ARBA" id="ARBA00034754"/>
    </source>
</evidence>
<dbReference type="Gene3D" id="3.40.50.300">
    <property type="entry name" value="P-loop containing nucleotide triphosphate hydrolases"/>
    <property type="match status" value="1"/>
</dbReference>
<keyword evidence="3 10" id="KW-0808">Transferase</keyword>
<dbReference type="InterPro" id="IPR008921">
    <property type="entry name" value="DNA_pol3_clamp-load_cplx_C"/>
</dbReference>
<dbReference type="AlphaFoldDB" id="A0A9D9NH40"/>
<dbReference type="Proteomes" id="UP000823604">
    <property type="component" value="Unassembled WGS sequence"/>
</dbReference>
<dbReference type="InterPro" id="IPR010372">
    <property type="entry name" value="DNA_pol3_delta_N"/>
</dbReference>
<evidence type="ECO:0000313" key="10">
    <source>
        <dbReference type="EMBL" id="MBO8473252.1"/>
    </source>
</evidence>
<comment type="caution">
    <text evidence="10">The sequence shown here is derived from an EMBL/GenBank/DDBJ whole genome shotgun (WGS) entry which is preliminary data.</text>
</comment>
<name>A0A9D9NH40_9BACT</name>
<organism evidence="10 11">
    <name type="scientific">Candidatus Merdivivens pullicola</name>
    <dbReference type="NCBI Taxonomy" id="2840872"/>
    <lineage>
        <taxon>Bacteria</taxon>
        <taxon>Pseudomonadati</taxon>
        <taxon>Bacteroidota</taxon>
        <taxon>Bacteroidia</taxon>
        <taxon>Bacteroidales</taxon>
        <taxon>Muribaculaceae</taxon>
        <taxon>Muribaculaceae incertae sedis</taxon>
        <taxon>Candidatus Merdivivens</taxon>
    </lineage>
</organism>
<keyword evidence="5" id="KW-0235">DNA replication</keyword>
<dbReference type="Gene3D" id="1.20.272.10">
    <property type="match status" value="1"/>
</dbReference>
<dbReference type="GO" id="GO:0006261">
    <property type="term" value="P:DNA-templated DNA replication"/>
    <property type="evidence" value="ECO:0007669"/>
    <property type="project" value="TreeGrafter"/>
</dbReference>
<evidence type="ECO:0000256" key="6">
    <source>
        <dbReference type="ARBA" id="ARBA00022932"/>
    </source>
</evidence>
<sequence length="346" mass="38317">MAKGATNTESVFKSLADDIAARRFSPVYLLMGEEQFYIDRIYSMLMENVLDEAEKDFNLTVLYGADVSGGDIANAALRYPMMAERQLVVVREAQSVSRLDELVRYAASPLDTTVLVLCYMGKSLDKRTALYKEIAKNGMVLESSPVRDYELPRWIVSYFSSLGYGIHPDAAALLAEYSGTDLSKIAVEGDKIVKSMDAGRKDIQVSDVEQNVGITRQFSIFELTKALSFRDVSRAFTIAAYLGASPRFALPAAVNALFLHFYRILKYAAFLKAAPSASASDKAKEIGVNPYFLKEYDTALRNFPVRKCMAVIADIKEYDFKSKGGDAGEATQGELLLELVSRILAR</sequence>
<dbReference type="Pfam" id="PF06144">
    <property type="entry name" value="DNA_pol3_delta"/>
    <property type="match status" value="1"/>
</dbReference>
<dbReference type="GO" id="GO:0003887">
    <property type="term" value="F:DNA-directed DNA polymerase activity"/>
    <property type="evidence" value="ECO:0007669"/>
    <property type="project" value="UniProtKB-KW"/>
</dbReference>
<evidence type="ECO:0000256" key="3">
    <source>
        <dbReference type="ARBA" id="ARBA00022679"/>
    </source>
</evidence>
<evidence type="ECO:0000256" key="5">
    <source>
        <dbReference type="ARBA" id="ARBA00022705"/>
    </source>
</evidence>
<dbReference type="PANTHER" id="PTHR34388:SF1">
    <property type="entry name" value="DNA POLYMERASE III SUBUNIT DELTA"/>
    <property type="match status" value="1"/>
</dbReference>
<evidence type="ECO:0000256" key="2">
    <source>
        <dbReference type="ARBA" id="ARBA00017703"/>
    </source>
</evidence>
<evidence type="ECO:0000256" key="8">
    <source>
        <dbReference type="ARBA" id="ARBA00049244"/>
    </source>
</evidence>
<comment type="similarity">
    <text evidence="7">Belongs to the DNA polymerase HolA subunit family.</text>
</comment>
<dbReference type="GO" id="GO:0009360">
    <property type="term" value="C:DNA polymerase III complex"/>
    <property type="evidence" value="ECO:0007669"/>
    <property type="project" value="InterPro"/>
</dbReference>
<dbReference type="EC" id="2.7.7.7" evidence="1"/>
<keyword evidence="6" id="KW-0239">DNA-directed DNA polymerase</keyword>
<dbReference type="Gene3D" id="1.10.8.60">
    <property type="match status" value="1"/>
</dbReference>
<comment type="catalytic activity">
    <reaction evidence="8">
        <text>DNA(n) + a 2'-deoxyribonucleoside 5'-triphosphate = DNA(n+1) + diphosphate</text>
        <dbReference type="Rhea" id="RHEA:22508"/>
        <dbReference type="Rhea" id="RHEA-COMP:17339"/>
        <dbReference type="Rhea" id="RHEA-COMP:17340"/>
        <dbReference type="ChEBI" id="CHEBI:33019"/>
        <dbReference type="ChEBI" id="CHEBI:61560"/>
        <dbReference type="ChEBI" id="CHEBI:173112"/>
        <dbReference type="EC" id="2.7.7.7"/>
    </reaction>
</comment>
<dbReference type="SUPFAM" id="SSF48019">
    <property type="entry name" value="post-AAA+ oligomerization domain-like"/>
    <property type="match status" value="1"/>
</dbReference>
<dbReference type="SUPFAM" id="SSF52540">
    <property type="entry name" value="P-loop containing nucleoside triphosphate hydrolases"/>
    <property type="match status" value="1"/>
</dbReference>
<proteinExistence type="inferred from homology"/>
<dbReference type="InterPro" id="IPR005790">
    <property type="entry name" value="DNA_polIII_delta"/>
</dbReference>
<dbReference type="PANTHER" id="PTHR34388">
    <property type="entry name" value="DNA POLYMERASE III SUBUNIT DELTA"/>
    <property type="match status" value="1"/>
</dbReference>
<protein>
    <recommendedName>
        <fullName evidence="2">DNA polymerase III subunit delta</fullName>
        <ecNumber evidence="1">2.7.7.7</ecNumber>
    </recommendedName>
</protein>
<gene>
    <name evidence="10" type="primary">holA</name>
    <name evidence="10" type="ORF">IAB81_06440</name>
</gene>
<reference evidence="10" key="1">
    <citation type="submission" date="2020-10" db="EMBL/GenBank/DDBJ databases">
        <authorList>
            <person name="Gilroy R."/>
        </authorList>
    </citation>
    <scope>NUCLEOTIDE SEQUENCE</scope>
    <source>
        <strain evidence="10">B1-8020</strain>
    </source>
</reference>
<evidence type="ECO:0000313" key="11">
    <source>
        <dbReference type="Proteomes" id="UP000823604"/>
    </source>
</evidence>
<accession>A0A9D9NH40</accession>
<evidence type="ECO:0000256" key="4">
    <source>
        <dbReference type="ARBA" id="ARBA00022695"/>
    </source>
</evidence>
<dbReference type="GO" id="GO:0003677">
    <property type="term" value="F:DNA binding"/>
    <property type="evidence" value="ECO:0007669"/>
    <property type="project" value="InterPro"/>
</dbReference>
<dbReference type="InterPro" id="IPR027417">
    <property type="entry name" value="P-loop_NTPase"/>
</dbReference>
<dbReference type="EMBL" id="JADIMA010000062">
    <property type="protein sequence ID" value="MBO8473252.1"/>
    <property type="molecule type" value="Genomic_DNA"/>
</dbReference>
<keyword evidence="4 10" id="KW-0548">Nucleotidyltransferase</keyword>
<feature type="domain" description="DNA polymerase III delta N-terminal" evidence="9">
    <location>
        <begin position="28"/>
        <end position="142"/>
    </location>
</feature>
<dbReference type="NCBIfam" id="TIGR01128">
    <property type="entry name" value="holA"/>
    <property type="match status" value="1"/>
</dbReference>
<reference evidence="10" key="2">
    <citation type="journal article" date="2021" name="PeerJ">
        <title>Extensive microbial diversity within the chicken gut microbiome revealed by metagenomics and culture.</title>
        <authorList>
            <person name="Gilroy R."/>
            <person name="Ravi A."/>
            <person name="Getino M."/>
            <person name="Pursley I."/>
            <person name="Horton D.L."/>
            <person name="Alikhan N.F."/>
            <person name="Baker D."/>
            <person name="Gharbi K."/>
            <person name="Hall N."/>
            <person name="Watson M."/>
            <person name="Adriaenssens E.M."/>
            <person name="Foster-Nyarko E."/>
            <person name="Jarju S."/>
            <person name="Secka A."/>
            <person name="Antonio M."/>
            <person name="Oren A."/>
            <person name="Chaudhuri R.R."/>
            <person name="La Ragione R."/>
            <person name="Hildebrand F."/>
            <person name="Pallen M.J."/>
        </authorList>
    </citation>
    <scope>NUCLEOTIDE SEQUENCE</scope>
    <source>
        <strain evidence="10">B1-8020</strain>
    </source>
</reference>
<evidence type="ECO:0000256" key="1">
    <source>
        <dbReference type="ARBA" id="ARBA00012417"/>
    </source>
</evidence>
<evidence type="ECO:0000259" key="9">
    <source>
        <dbReference type="Pfam" id="PF06144"/>
    </source>
</evidence>